<evidence type="ECO:0000313" key="4">
    <source>
        <dbReference type="Proteomes" id="UP000001555"/>
    </source>
</evidence>
<feature type="compositionally biased region" description="Basic and acidic residues" evidence="1">
    <location>
        <begin position="86"/>
        <end position="96"/>
    </location>
</feature>
<keyword evidence="4" id="KW-1185">Reference proteome</keyword>
<dbReference type="EMBL" id="DS743615">
    <property type="protein sequence ID" value="EEC07577.1"/>
    <property type="molecule type" value="Genomic_DNA"/>
</dbReference>
<protein>
    <submittedName>
        <fullName evidence="2 3">Uncharacterized protein</fullName>
    </submittedName>
</protein>
<name>B7PLV5_IXOSC</name>
<dbReference type="EnsemblMetazoa" id="ISCW018624-RA">
    <property type="protein sequence ID" value="ISCW018624-PA"/>
    <property type="gene ID" value="ISCW018624"/>
</dbReference>
<dbReference type="Proteomes" id="UP000001555">
    <property type="component" value="Unassembled WGS sequence"/>
</dbReference>
<sequence length="96" mass="10135">MGVRSSKPELRKRAYSSDRRAVLTVWTSYKLPLSVAARTCPTDGAGAEFVDGNGRSTPDAPAPSSSAPSPRAISREQAEADSTEAVSRDGGNKQKI</sequence>
<dbReference type="EMBL" id="ABJB010360154">
    <property type="status" value="NOT_ANNOTATED_CDS"/>
    <property type="molecule type" value="Genomic_DNA"/>
</dbReference>
<dbReference type="HOGENOM" id="CLU_2362041_0_0_1"/>
<organism>
    <name type="scientific">Ixodes scapularis</name>
    <name type="common">Black-legged tick</name>
    <name type="synonym">Deer tick</name>
    <dbReference type="NCBI Taxonomy" id="6945"/>
    <lineage>
        <taxon>Eukaryota</taxon>
        <taxon>Metazoa</taxon>
        <taxon>Ecdysozoa</taxon>
        <taxon>Arthropoda</taxon>
        <taxon>Chelicerata</taxon>
        <taxon>Arachnida</taxon>
        <taxon>Acari</taxon>
        <taxon>Parasitiformes</taxon>
        <taxon>Ixodida</taxon>
        <taxon>Ixodoidea</taxon>
        <taxon>Ixodidae</taxon>
        <taxon>Ixodinae</taxon>
        <taxon>Ixodes</taxon>
    </lineage>
</organism>
<gene>
    <name evidence="2" type="ORF">IscW_ISCW018624</name>
</gene>
<dbReference type="PaxDb" id="6945-B7PLV5"/>
<feature type="region of interest" description="Disordered" evidence="1">
    <location>
        <begin position="40"/>
        <end position="96"/>
    </location>
</feature>
<reference evidence="2 4" key="1">
    <citation type="submission" date="2008-03" db="EMBL/GenBank/DDBJ databases">
        <title>Annotation of Ixodes scapularis.</title>
        <authorList>
            <consortium name="Ixodes scapularis Genome Project Consortium"/>
            <person name="Caler E."/>
            <person name="Hannick L.I."/>
            <person name="Bidwell S."/>
            <person name="Joardar V."/>
            <person name="Thiagarajan M."/>
            <person name="Amedeo P."/>
            <person name="Galinsky K.J."/>
            <person name="Schobel S."/>
            <person name="Inman J."/>
            <person name="Hostetler J."/>
            <person name="Miller J."/>
            <person name="Hammond M."/>
            <person name="Megy K."/>
            <person name="Lawson D."/>
            <person name="Kodira C."/>
            <person name="Sutton G."/>
            <person name="Meyer J."/>
            <person name="Hill C.A."/>
            <person name="Birren B."/>
            <person name="Nene V."/>
            <person name="Collins F."/>
            <person name="Alarcon-Chaidez F."/>
            <person name="Wikel S."/>
            <person name="Strausberg R."/>
        </authorList>
    </citation>
    <scope>NUCLEOTIDE SEQUENCE [LARGE SCALE GENOMIC DNA]</scope>
    <source>
        <strain evidence="4">Wikel</strain>
        <strain evidence="2">Wikel colony</strain>
    </source>
</reference>
<proteinExistence type="predicted"/>
<evidence type="ECO:0000313" key="3">
    <source>
        <dbReference type="EnsemblMetazoa" id="ISCW018624-PA"/>
    </source>
</evidence>
<reference evidence="3" key="2">
    <citation type="submission" date="2020-05" db="UniProtKB">
        <authorList>
            <consortium name="EnsemblMetazoa"/>
        </authorList>
    </citation>
    <scope>IDENTIFICATION</scope>
    <source>
        <strain evidence="3">wikel</strain>
    </source>
</reference>
<dbReference type="VEuPathDB" id="VectorBase:ISCW018624"/>
<accession>B7PLV5</accession>
<dbReference type="InParanoid" id="B7PLV5"/>
<evidence type="ECO:0000256" key="1">
    <source>
        <dbReference type="SAM" id="MobiDB-lite"/>
    </source>
</evidence>
<evidence type="ECO:0000313" key="2">
    <source>
        <dbReference type="EMBL" id="EEC07577.1"/>
    </source>
</evidence>
<dbReference type="VEuPathDB" id="VectorBase:ISCI018624"/>
<feature type="compositionally biased region" description="Low complexity" evidence="1">
    <location>
        <begin position="62"/>
        <end position="72"/>
    </location>
</feature>
<dbReference type="AlphaFoldDB" id="B7PLV5"/>